<proteinExistence type="predicted"/>
<evidence type="ECO:0000256" key="1">
    <source>
        <dbReference type="SAM" id="MobiDB-lite"/>
    </source>
</evidence>
<keyword evidence="3" id="KW-1185">Reference proteome</keyword>
<dbReference type="Proteomes" id="UP000295192">
    <property type="component" value="Unassembled WGS sequence"/>
</dbReference>
<evidence type="ECO:0000313" key="3">
    <source>
        <dbReference type="Proteomes" id="UP000295192"/>
    </source>
</evidence>
<feature type="compositionally biased region" description="Low complexity" evidence="1">
    <location>
        <begin position="79"/>
        <end position="97"/>
    </location>
</feature>
<reference evidence="2 3" key="1">
    <citation type="journal article" date="2019" name="J. Hered.">
        <title>An Improved Genome Assembly for Drosophila navojoa, the Basal Species in the mojavensis Cluster.</title>
        <authorList>
            <person name="Vanderlinde T."/>
            <person name="Dupim E.G."/>
            <person name="Nazario-Yepiz N.O."/>
            <person name="Carvalho A.B."/>
        </authorList>
    </citation>
    <scope>NUCLEOTIDE SEQUENCE [LARGE SCALE GENOMIC DNA]</scope>
    <source>
        <strain evidence="2">Navoj_Jal97</strain>
        <tissue evidence="2">Whole organism</tissue>
    </source>
</reference>
<accession>A0A484BME1</accession>
<dbReference type="AlphaFoldDB" id="A0A484BME1"/>
<feature type="region of interest" description="Disordered" evidence="1">
    <location>
        <begin position="74"/>
        <end position="97"/>
    </location>
</feature>
<gene>
    <name evidence="2" type="ORF">AWZ03_004595</name>
</gene>
<comment type="caution">
    <text evidence="2">The sequence shown here is derived from an EMBL/GenBank/DDBJ whole genome shotgun (WGS) entry which is preliminary data.</text>
</comment>
<sequence length="97" mass="11126">MLQIVELNVEWGWDDWLPQSGYNLAQSQAVRQPGSQVHRQPGYNWPGQQHLFGFASFTWQQHNKQLHSTRTRLRIIGASSRSRSSSRSSSSNSKSRS</sequence>
<evidence type="ECO:0000313" key="2">
    <source>
        <dbReference type="EMBL" id="TDG48911.1"/>
    </source>
</evidence>
<organism evidence="2 3">
    <name type="scientific">Drosophila navojoa</name>
    <name type="common">Fruit fly</name>
    <dbReference type="NCBI Taxonomy" id="7232"/>
    <lineage>
        <taxon>Eukaryota</taxon>
        <taxon>Metazoa</taxon>
        <taxon>Ecdysozoa</taxon>
        <taxon>Arthropoda</taxon>
        <taxon>Hexapoda</taxon>
        <taxon>Insecta</taxon>
        <taxon>Pterygota</taxon>
        <taxon>Neoptera</taxon>
        <taxon>Endopterygota</taxon>
        <taxon>Diptera</taxon>
        <taxon>Brachycera</taxon>
        <taxon>Muscomorpha</taxon>
        <taxon>Ephydroidea</taxon>
        <taxon>Drosophilidae</taxon>
        <taxon>Drosophila</taxon>
    </lineage>
</organism>
<dbReference type="EMBL" id="LSRL02000028">
    <property type="protein sequence ID" value="TDG48911.1"/>
    <property type="molecule type" value="Genomic_DNA"/>
</dbReference>
<protein>
    <submittedName>
        <fullName evidence="2">Uncharacterized protein</fullName>
    </submittedName>
</protein>
<name>A0A484BME1_DRONA</name>